<dbReference type="AlphaFoldDB" id="A0A8D7ZZL0"/>
<name>A0A8D7ZZL0_CULPI</name>
<protein>
    <submittedName>
        <fullName evidence="1">(northern house mosquito) hypothetical protein</fullName>
    </submittedName>
</protein>
<evidence type="ECO:0000313" key="1">
    <source>
        <dbReference type="EMBL" id="CAG6445687.1"/>
    </source>
</evidence>
<reference evidence="1" key="1">
    <citation type="submission" date="2021-05" db="EMBL/GenBank/DDBJ databases">
        <authorList>
            <person name="Alioto T."/>
            <person name="Alioto T."/>
            <person name="Gomez Garrido J."/>
        </authorList>
    </citation>
    <scope>NUCLEOTIDE SEQUENCE</scope>
</reference>
<organism evidence="1">
    <name type="scientific">Culex pipiens</name>
    <name type="common">House mosquito</name>
    <dbReference type="NCBI Taxonomy" id="7175"/>
    <lineage>
        <taxon>Eukaryota</taxon>
        <taxon>Metazoa</taxon>
        <taxon>Ecdysozoa</taxon>
        <taxon>Arthropoda</taxon>
        <taxon>Hexapoda</taxon>
        <taxon>Insecta</taxon>
        <taxon>Pterygota</taxon>
        <taxon>Neoptera</taxon>
        <taxon>Endopterygota</taxon>
        <taxon>Diptera</taxon>
        <taxon>Nematocera</taxon>
        <taxon>Culicoidea</taxon>
        <taxon>Culicidae</taxon>
        <taxon>Culicinae</taxon>
        <taxon>Culicini</taxon>
        <taxon>Culex</taxon>
        <taxon>Culex</taxon>
    </lineage>
</organism>
<dbReference type="EMBL" id="HBUE01005346">
    <property type="protein sequence ID" value="CAG6445687.1"/>
    <property type="molecule type" value="Transcribed_RNA"/>
</dbReference>
<proteinExistence type="predicted"/>
<sequence length="112" mass="12724">MNPACRDTRRGIEPVLYRQRVPRHVPRLVSSEAPWLICRVHAMGECQTQNRRGEPRVSWCAGTMNQNTLGSCESGTGVNRTKQAQSKPEVQVNRVYRTVQGSLVYTFSFCLQ</sequence>
<accession>A0A8D7ZZL0</accession>